<dbReference type="AlphaFoldDB" id="A0A915HRP6"/>
<evidence type="ECO:0000313" key="2">
    <source>
        <dbReference type="WBParaSite" id="nRc.2.0.1.t04201-RA"/>
    </source>
</evidence>
<keyword evidence="1" id="KW-1185">Reference proteome</keyword>
<accession>A0A915HRP6</accession>
<evidence type="ECO:0000313" key="1">
    <source>
        <dbReference type="Proteomes" id="UP000887565"/>
    </source>
</evidence>
<dbReference type="Proteomes" id="UP000887565">
    <property type="component" value="Unplaced"/>
</dbReference>
<protein>
    <submittedName>
        <fullName evidence="2">Uncharacterized protein</fullName>
    </submittedName>
</protein>
<reference evidence="2" key="1">
    <citation type="submission" date="2022-11" db="UniProtKB">
        <authorList>
            <consortium name="WormBaseParasite"/>
        </authorList>
    </citation>
    <scope>IDENTIFICATION</scope>
</reference>
<name>A0A915HRP6_ROMCU</name>
<organism evidence="1 2">
    <name type="scientific">Romanomermis culicivorax</name>
    <name type="common">Nematode worm</name>
    <dbReference type="NCBI Taxonomy" id="13658"/>
    <lineage>
        <taxon>Eukaryota</taxon>
        <taxon>Metazoa</taxon>
        <taxon>Ecdysozoa</taxon>
        <taxon>Nematoda</taxon>
        <taxon>Enoplea</taxon>
        <taxon>Dorylaimia</taxon>
        <taxon>Mermithida</taxon>
        <taxon>Mermithoidea</taxon>
        <taxon>Mermithidae</taxon>
        <taxon>Romanomermis</taxon>
    </lineage>
</organism>
<sequence length="136" mass="15964">MTSNLAKRTHESKPGIYSGQIRIAITDGRELNIDFNSKMTPDEISDKISEYGHKGWPYYYREKFKYDHFKKESRKRRNKELSYWLYIDLSCNLNLVLFPGETLSEKSLFSVFIEETLNDAILLSSLNKQLVEIEDA</sequence>
<dbReference type="WBParaSite" id="nRc.2.0.1.t04201-RA">
    <property type="protein sequence ID" value="nRc.2.0.1.t04201-RA"/>
    <property type="gene ID" value="nRc.2.0.1.g04201"/>
</dbReference>
<proteinExistence type="predicted"/>